<name>A0ABW3UD20_9BACL</name>
<dbReference type="Proteomes" id="UP001597180">
    <property type="component" value="Unassembled WGS sequence"/>
</dbReference>
<proteinExistence type="predicted"/>
<protein>
    <submittedName>
        <fullName evidence="2">Uncharacterized protein</fullName>
    </submittedName>
</protein>
<evidence type="ECO:0000313" key="2">
    <source>
        <dbReference type="EMBL" id="MFD1218802.1"/>
    </source>
</evidence>
<comment type="caution">
    <text evidence="2">The sequence shown here is derived from an EMBL/GenBank/DDBJ whole genome shotgun (WGS) entry which is preliminary data.</text>
</comment>
<organism evidence="2 3">
    <name type="scientific">Paenibacillus vulneris</name>
    <dbReference type="NCBI Taxonomy" id="1133364"/>
    <lineage>
        <taxon>Bacteria</taxon>
        <taxon>Bacillati</taxon>
        <taxon>Bacillota</taxon>
        <taxon>Bacilli</taxon>
        <taxon>Bacillales</taxon>
        <taxon>Paenibacillaceae</taxon>
        <taxon>Paenibacillus</taxon>
    </lineage>
</organism>
<keyword evidence="1" id="KW-1133">Transmembrane helix</keyword>
<evidence type="ECO:0000256" key="1">
    <source>
        <dbReference type="SAM" id="Phobius"/>
    </source>
</evidence>
<sequence length="315" mass="36038">MSSKIPVQFRKSVVTRHAFERLKHCKGCGSYSVLWHDRCLKCGAEGKFQSLQELVVTVRRRGAWRDSMIVFSICLAAFFLSESGPQMILSIAGGFVLAAGYLLLNRKYAPSIEKRLLHQLLAEEHRSIRDGLLLDVEDAGQDLKAGEYKLAYEKLREIGYLIQGNQVKVLKLMCLNHFILRRDMELELSELIPDDFDKEFVRYLHEVSKVNPQLIKSDTLSYVWKYRVLIEALPEGRETLALAASAALRVKAYVLQYQELVTAFIDELPRDRLLRLSRLLQDSQNEAPELYARTRDIVQQKYGSDPEFQAQGLGG</sequence>
<feature type="transmembrane region" description="Helical" evidence="1">
    <location>
        <begin position="63"/>
        <end position="81"/>
    </location>
</feature>
<keyword evidence="1" id="KW-0472">Membrane</keyword>
<reference evidence="3" key="1">
    <citation type="journal article" date="2019" name="Int. J. Syst. Evol. Microbiol.">
        <title>The Global Catalogue of Microorganisms (GCM) 10K type strain sequencing project: providing services to taxonomists for standard genome sequencing and annotation.</title>
        <authorList>
            <consortium name="The Broad Institute Genomics Platform"/>
            <consortium name="The Broad Institute Genome Sequencing Center for Infectious Disease"/>
            <person name="Wu L."/>
            <person name="Ma J."/>
        </authorList>
    </citation>
    <scope>NUCLEOTIDE SEQUENCE [LARGE SCALE GENOMIC DNA]</scope>
    <source>
        <strain evidence="3">CCUG 53270</strain>
    </source>
</reference>
<accession>A0ABW3UD20</accession>
<gene>
    <name evidence="2" type="ORF">ACFQ4B_01615</name>
</gene>
<keyword evidence="1" id="KW-0812">Transmembrane</keyword>
<dbReference type="RefSeq" id="WP_345587642.1">
    <property type="nucleotide sequence ID" value="NZ_BAABJG010000012.1"/>
</dbReference>
<feature type="transmembrane region" description="Helical" evidence="1">
    <location>
        <begin position="87"/>
        <end position="104"/>
    </location>
</feature>
<keyword evidence="3" id="KW-1185">Reference proteome</keyword>
<dbReference type="EMBL" id="JBHTLU010000006">
    <property type="protein sequence ID" value="MFD1218802.1"/>
    <property type="molecule type" value="Genomic_DNA"/>
</dbReference>
<evidence type="ECO:0000313" key="3">
    <source>
        <dbReference type="Proteomes" id="UP001597180"/>
    </source>
</evidence>